<gene>
    <name evidence="4" type="ORF">BOKJ2_LOCUS1556</name>
</gene>
<dbReference type="InterPro" id="IPR000387">
    <property type="entry name" value="Tyr_Pase_dom"/>
</dbReference>
<evidence type="ECO:0000313" key="4">
    <source>
        <dbReference type="EMBL" id="CAD5206872.1"/>
    </source>
</evidence>
<accession>A0A811JUR5</accession>
<proteinExistence type="predicted"/>
<dbReference type="CDD" id="cd00047">
    <property type="entry name" value="PTPc"/>
    <property type="match status" value="1"/>
</dbReference>
<dbReference type="Gene3D" id="3.90.190.10">
    <property type="entry name" value="Protein tyrosine phosphatase superfamily"/>
    <property type="match status" value="1"/>
</dbReference>
<dbReference type="EMBL" id="CAJFDH010000001">
    <property type="protein sequence ID" value="CAD5206872.1"/>
    <property type="molecule type" value="Genomic_DNA"/>
</dbReference>
<dbReference type="InterPro" id="IPR003595">
    <property type="entry name" value="Tyr_Pase_cat"/>
</dbReference>
<dbReference type="InterPro" id="IPR016130">
    <property type="entry name" value="Tyr_Pase_AS"/>
</dbReference>
<evidence type="ECO:0008006" key="6">
    <source>
        <dbReference type="Google" id="ProtNLM"/>
    </source>
</evidence>
<feature type="region of interest" description="Disordered" evidence="1">
    <location>
        <begin position="451"/>
        <end position="593"/>
    </location>
</feature>
<feature type="compositionally biased region" description="Basic residues" evidence="1">
    <location>
        <begin position="582"/>
        <end position="593"/>
    </location>
</feature>
<feature type="compositionally biased region" description="Polar residues" evidence="1">
    <location>
        <begin position="568"/>
        <end position="577"/>
    </location>
</feature>
<dbReference type="GO" id="GO:0004725">
    <property type="term" value="F:protein tyrosine phosphatase activity"/>
    <property type="evidence" value="ECO:0007669"/>
    <property type="project" value="InterPro"/>
</dbReference>
<feature type="compositionally biased region" description="Polar residues" evidence="1">
    <location>
        <begin position="550"/>
        <end position="559"/>
    </location>
</feature>
<sequence>MSKKPPSRTKTNSNTNAKGTELPQVQKKAPLSRRRTGDPISLPDGLAPGLAEKAAKHPELAAKLIAMSGFAKTLMKKNIDGLKLEFLNLRNTKIASTQSAFMANQGKCPYKDVGCADKTRVVLKNTKCDFIHANYIKNDVMVNTFIACQGPLKVTVIDFWTMAWQENCYHIFMLCKFVEIKKQKCYPYYPVKVNQTLVAGPFSIKSVEASSDSNLNYTKFVVTRGDEQRTFEHRQWASWPDRFIPQTVEPAFKLLELARSHPKTPTIVHCSAGIGRTGTLVLLECLYKSLELGIEPIVSNVFLNIRHQRLQAVQTEDQFIYVHYAILQKIVNSGVMTHEASRPFMASYDRYMSKIGAPVPALLPEYNDTATFTDRLTTKKRGSIVQKEKKEDRRQEEAKPIFKGSKEHSQGADADRRGAEHKDRTEKFVVPDRIVEKSMVTNRAVLVEAQPREVEEYTTTDRPSPPDNAPTRVLETDGNIHKPGIYFKTSTDVSDDNHQGKEEANLSKEHVTSSTGVEKNASSSSIRESHEAKIRNLLEKKPPTLLLSPKNRSSRSTSDSAEDAGSVYLTTEMNRNSMKYMKSSKHQKPNGRR</sequence>
<feature type="compositionally biased region" description="Polar residues" evidence="1">
    <location>
        <begin position="512"/>
        <end position="526"/>
    </location>
</feature>
<feature type="domain" description="Tyrosine-protein phosphatase" evidence="2">
    <location>
        <begin position="82"/>
        <end position="329"/>
    </location>
</feature>
<dbReference type="PROSITE" id="PS50056">
    <property type="entry name" value="TYR_PHOSPHATASE_2"/>
    <property type="match status" value="1"/>
</dbReference>
<feature type="domain" description="Tyrosine specific protein phosphatases" evidence="3">
    <location>
        <begin position="252"/>
        <end position="320"/>
    </location>
</feature>
<name>A0A811JUR5_9BILA</name>
<dbReference type="OrthoDB" id="6274266at2759"/>
<keyword evidence="5" id="KW-1185">Reference proteome</keyword>
<dbReference type="PRINTS" id="PR00700">
    <property type="entry name" value="PRTYPHPHTASE"/>
</dbReference>
<evidence type="ECO:0000313" key="5">
    <source>
        <dbReference type="Proteomes" id="UP000614601"/>
    </source>
</evidence>
<evidence type="ECO:0000256" key="1">
    <source>
        <dbReference type="SAM" id="MobiDB-lite"/>
    </source>
</evidence>
<dbReference type="SMART" id="SM00194">
    <property type="entry name" value="PTPc"/>
    <property type="match status" value="1"/>
</dbReference>
<dbReference type="Proteomes" id="UP000614601">
    <property type="component" value="Unassembled WGS sequence"/>
</dbReference>
<evidence type="ECO:0000259" key="3">
    <source>
        <dbReference type="PROSITE" id="PS50056"/>
    </source>
</evidence>
<dbReference type="SMART" id="SM00404">
    <property type="entry name" value="PTPc_motif"/>
    <property type="match status" value="1"/>
</dbReference>
<organism evidence="4 5">
    <name type="scientific">Bursaphelenchus okinawaensis</name>
    <dbReference type="NCBI Taxonomy" id="465554"/>
    <lineage>
        <taxon>Eukaryota</taxon>
        <taxon>Metazoa</taxon>
        <taxon>Ecdysozoa</taxon>
        <taxon>Nematoda</taxon>
        <taxon>Chromadorea</taxon>
        <taxon>Rhabditida</taxon>
        <taxon>Tylenchina</taxon>
        <taxon>Tylenchomorpha</taxon>
        <taxon>Aphelenchoidea</taxon>
        <taxon>Aphelenchoididae</taxon>
        <taxon>Bursaphelenchus</taxon>
    </lineage>
</organism>
<dbReference type="PROSITE" id="PS50055">
    <property type="entry name" value="TYR_PHOSPHATASE_PTP"/>
    <property type="match status" value="1"/>
</dbReference>
<dbReference type="PROSITE" id="PS00383">
    <property type="entry name" value="TYR_PHOSPHATASE_1"/>
    <property type="match status" value="1"/>
</dbReference>
<dbReference type="InterPro" id="IPR052782">
    <property type="entry name" value="Oocyte-zygote_transition_reg"/>
</dbReference>
<dbReference type="Proteomes" id="UP000783686">
    <property type="component" value="Unassembled WGS sequence"/>
</dbReference>
<feature type="compositionally biased region" description="Polar residues" evidence="1">
    <location>
        <begin position="8"/>
        <end position="18"/>
    </location>
</feature>
<feature type="region of interest" description="Disordered" evidence="1">
    <location>
        <begin position="381"/>
        <end position="427"/>
    </location>
</feature>
<dbReference type="PANTHER" id="PTHR46163">
    <property type="entry name" value="TYROSINE-PROTEIN PHOSPHATASE-RELATED"/>
    <property type="match status" value="1"/>
</dbReference>
<dbReference type="Pfam" id="PF00102">
    <property type="entry name" value="Y_phosphatase"/>
    <property type="match status" value="1"/>
</dbReference>
<dbReference type="InterPro" id="IPR029021">
    <property type="entry name" value="Prot-tyrosine_phosphatase-like"/>
</dbReference>
<feature type="region of interest" description="Disordered" evidence="1">
    <location>
        <begin position="1"/>
        <end position="45"/>
    </location>
</feature>
<dbReference type="InterPro" id="IPR000242">
    <property type="entry name" value="PTP_cat"/>
</dbReference>
<feature type="compositionally biased region" description="Basic and acidic residues" evidence="1">
    <location>
        <begin position="527"/>
        <end position="542"/>
    </location>
</feature>
<dbReference type="SUPFAM" id="SSF52799">
    <property type="entry name" value="(Phosphotyrosine protein) phosphatases II"/>
    <property type="match status" value="1"/>
</dbReference>
<reference evidence="4" key="1">
    <citation type="submission" date="2020-09" db="EMBL/GenBank/DDBJ databases">
        <authorList>
            <person name="Kikuchi T."/>
        </authorList>
    </citation>
    <scope>NUCLEOTIDE SEQUENCE</scope>
    <source>
        <strain evidence="4">SH1</strain>
    </source>
</reference>
<evidence type="ECO:0000259" key="2">
    <source>
        <dbReference type="PROSITE" id="PS50055"/>
    </source>
</evidence>
<feature type="compositionally biased region" description="Basic and acidic residues" evidence="1">
    <location>
        <begin position="386"/>
        <end position="427"/>
    </location>
</feature>
<dbReference type="AlphaFoldDB" id="A0A811JUR5"/>
<comment type="caution">
    <text evidence="4">The sequence shown here is derived from an EMBL/GenBank/DDBJ whole genome shotgun (WGS) entry which is preliminary data.</text>
</comment>
<feature type="compositionally biased region" description="Basic and acidic residues" evidence="1">
    <location>
        <begin position="495"/>
        <end position="511"/>
    </location>
</feature>
<dbReference type="EMBL" id="CAJFCW020000001">
    <property type="protein sequence ID" value="CAG9083460.1"/>
    <property type="molecule type" value="Genomic_DNA"/>
</dbReference>
<protein>
    <recommendedName>
        <fullName evidence="6">Tyrosine phosphatase</fullName>
    </recommendedName>
</protein>